<dbReference type="InterPro" id="IPR051319">
    <property type="entry name" value="Oligoribo/pAp-PDE_c-di-AMP_PDE"/>
</dbReference>
<dbReference type="InterPro" id="IPR000160">
    <property type="entry name" value="GGDEF_dom"/>
</dbReference>
<dbReference type="InterPro" id="IPR003156">
    <property type="entry name" value="DHHA1_dom"/>
</dbReference>
<keyword evidence="6" id="KW-0378">Hydrolase</keyword>
<dbReference type="GO" id="GO:0003676">
    <property type="term" value="F:nucleic acid binding"/>
    <property type="evidence" value="ECO:0007669"/>
    <property type="project" value="UniProtKB-UniRule"/>
</dbReference>
<keyword evidence="5 6" id="KW-0472">Membrane</keyword>
<feature type="transmembrane region" description="Helical" evidence="8">
    <location>
        <begin position="34"/>
        <end position="52"/>
    </location>
</feature>
<keyword evidence="3 8" id="KW-0812">Transmembrane</keyword>
<evidence type="ECO:0000256" key="6">
    <source>
        <dbReference type="PIRNR" id="PIRNR026583"/>
    </source>
</evidence>
<dbReference type="SMART" id="SM00267">
    <property type="entry name" value="GGDEF"/>
    <property type="match status" value="1"/>
</dbReference>
<protein>
    <recommendedName>
        <fullName evidence="6">Cyclic-di-AMP phosphodiesterase</fullName>
        <ecNumber evidence="6">3.1.4.-</ecNumber>
    </recommendedName>
</protein>
<dbReference type="InterPro" id="IPR038763">
    <property type="entry name" value="DHH_sf"/>
</dbReference>
<dbReference type="OrthoDB" id="9759476at2"/>
<feature type="binding site" evidence="7">
    <location>
        <position position="495"/>
    </location>
    <ligand>
        <name>Mn(2+)</name>
        <dbReference type="ChEBI" id="CHEBI:29035"/>
        <label>2</label>
    </ligand>
</feature>
<comment type="catalytic activity">
    <reaction evidence="6">
        <text>3',3'-c-di-AMP + H2O = 5'-O-phosphonoadenylyl-(3'-&gt;5')-adenosine + H(+)</text>
        <dbReference type="Rhea" id="RHEA:54420"/>
        <dbReference type="ChEBI" id="CHEBI:15377"/>
        <dbReference type="ChEBI" id="CHEBI:15378"/>
        <dbReference type="ChEBI" id="CHEBI:71500"/>
        <dbReference type="ChEBI" id="CHEBI:138171"/>
    </reaction>
</comment>
<evidence type="ECO:0000313" key="11">
    <source>
        <dbReference type="Proteomes" id="UP000293568"/>
    </source>
</evidence>
<dbReference type="InterPro" id="IPR001667">
    <property type="entry name" value="DDH_dom"/>
</dbReference>
<evidence type="ECO:0000256" key="5">
    <source>
        <dbReference type="ARBA" id="ARBA00023136"/>
    </source>
</evidence>
<dbReference type="AlphaFoldDB" id="A0A4P6EXL2"/>
<dbReference type="GO" id="GO:0005886">
    <property type="term" value="C:plasma membrane"/>
    <property type="evidence" value="ECO:0007669"/>
    <property type="project" value="UniProtKB-SubCell"/>
</dbReference>
<dbReference type="Pfam" id="PF01368">
    <property type="entry name" value="DHH"/>
    <property type="match status" value="1"/>
</dbReference>
<comment type="function">
    <text evidence="6">Has phosphodiesterase (PDE) activity against cyclic-di-AMP (c-di-AMP).</text>
</comment>
<dbReference type="Pfam" id="PF02272">
    <property type="entry name" value="DHHA1"/>
    <property type="match status" value="1"/>
</dbReference>
<keyword evidence="7" id="KW-0479">Metal-binding</keyword>
<dbReference type="Pfam" id="PF24898">
    <property type="entry name" value="GGDEF_GdpP"/>
    <property type="match status" value="1"/>
</dbReference>
<feature type="binding site" evidence="7">
    <location>
        <position position="343"/>
    </location>
    <ligand>
        <name>Mn(2+)</name>
        <dbReference type="ChEBI" id="CHEBI:29035"/>
        <label>1</label>
    </ligand>
</feature>
<evidence type="ECO:0000256" key="7">
    <source>
        <dbReference type="PIRSR" id="PIRSR026583-50"/>
    </source>
</evidence>
<organism evidence="10 11">
    <name type="scientific">Paenibacillus protaetiae</name>
    <dbReference type="NCBI Taxonomy" id="2509456"/>
    <lineage>
        <taxon>Bacteria</taxon>
        <taxon>Bacillati</taxon>
        <taxon>Bacillota</taxon>
        <taxon>Bacilli</taxon>
        <taxon>Bacillales</taxon>
        <taxon>Paenibacillaceae</taxon>
        <taxon>Paenibacillus</taxon>
    </lineage>
</organism>
<evidence type="ECO:0000259" key="9">
    <source>
        <dbReference type="PROSITE" id="PS50887"/>
    </source>
</evidence>
<accession>A0A4P6EXL2</accession>
<feature type="binding site" evidence="7">
    <location>
        <position position="416"/>
    </location>
    <ligand>
        <name>Mn(2+)</name>
        <dbReference type="ChEBI" id="CHEBI:29035"/>
        <label>2</label>
    </ligand>
</feature>
<dbReference type="RefSeq" id="WP_129442244.1">
    <property type="nucleotide sequence ID" value="NZ_CP035492.1"/>
</dbReference>
<keyword evidence="11" id="KW-1185">Reference proteome</keyword>
<evidence type="ECO:0000256" key="2">
    <source>
        <dbReference type="ARBA" id="ARBA00022475"/>
    </source>
</evidence>
<dbReference type="FunFam" id="3.90.1640.10:FF:000002">
    <property type="entry name" value="Cyclic-di-AMP phosphodiesterase"/>
    <property type="match status" value="1"/>
</dbReference>
<dbReference type="SUPFAM" id="SSF64182">
    <property type="entry name" value="DHH phosphoesterases"/>
    <property type="match status" value="1"/>
</dbReference>
<keyword evidence="7" id="KW-0464">Manganese</keyword>
<dbReference type="Gene3D" id="3.90.1640.10">
    <property type="entry name" value="inorganic pyrophosphatase (n-terminal core)"/>
    <property type="match status" value="1"/>
</dbReference>
<dbReference type="PROSITE" id="PS50887">
    <property type="entry name" value="GGDEF"/>
    <property type="match status" value="1"/>
</dbReference>
<comment type="cofactor">
    <cofactor evidence="7">
        <name>Mn(2+)</name>
        <dbReference type="ChEBI" id="CHEBI:29035"/>
    </cofactor>
    <text evidence="7">For phosphodiesterase activity, probably binds 2 Mn(2+) per subunit.</text>
</comment>
<dbReference type="GO" id="GO:0046872">
    <property type="term" value="F:metal ion binding"/>
    <property type="evidence" value="ECO:0007669"/>
    <property type="project" value="UniProtKB-KW"/>
</dbReference>
<evidence type="ECO:0000313" key="10">
    <source>
        <dbReference type="EMBL" id="QAY67516.1"/>
    </source>
</evidence>
<evidence type="ECO:0000256" key="4">
    <source>
        <dbReference type="ARBA" id="ARBA00022989"/>
    </source>
</evidence>
<dbReference type="GO" id="GO:0016787">
    <property type="term" value="F:hydrolase activity"/>
    <property type="evidence" value="ECO:0007669"/>
    <property type="project" value="UniProtKB-UniRule"/>
</dbReference>
<gene>
    <name evidence="10" type="ORF">ET464_15090</name>
</gene>
<dbReference type="PANTHER" id="PTHR47618:SF2">
    <property type="entry name" value="CYCLIC-DI-AMP PHOSPHODIESTERASE GDPP"/>
    <property type="match status" value="1"/>
</dbReference>
<reference evidence="10 11" key="1">
    <citation type="submission" date="2019-01" db="EMBL/GenBank/DDBJ databases">
        <title>Genome sequencing of strain FW100M-2.</title>
        <authorList>
            <person name="Heo J."/>
            <person name="Kim S.-J."/>
            <person name="Kim J.-S."/>
            <person name="Hong S.-B."/>
            <person name="Kwon S.-W."/>
        </authorList>
    </citation>
    <scope>NUCLEOTIDE SEQUENCE [LARGE SCALE GENOMIC DNA]</scope>
    <source>
        <strain evidence="10 11">FW100M-2</strain>
    </source>
</reference>
<dbReference type="InterPro" id="IPR049553">
    <property type="entry name" value="GdpP-like_PAS"/>
</dbReference>
<keyword evidence="4 8" id="KW-1133">Transmembrane helix</keyword>
<dbReference type="PIRSF" id="PIRSF026583">
    <property type="entry name" value="YybT"/>
    <property type="match status" value="1"/>
</dbReference>
<dbReference type="Gene3D" id="3.10.310.30">
    <property type="match status" value="1"/>
</dbReference>
<feature type="binding site" evidence="7">
    <location>
        <position position="416"/>
    </location>
    <ligand>
        <name>Mn(2+)</name>
        <dbReference type="ChEBI" id="CHEBI:29035"/>
        <label>1</label>
    </ligand>
</feature>
<feature type="binding site" evidence="7">
    <location>
        <position position="349"/>
    </location>
    <ligand>
        <name>Mn(2+)</name>
        <dbReference type="ChEBI" id="CHEBI:29035"/>
        <label>2</label>
    </ligand>
</feature>
<dbReference type="PANTHER" id="PTHR47618">
    <property type="entry name" value="BIFUNCTIONAL OLIGORIBONUCLEASE AND PAP PHOSPHATASE NRNA"/>
    <property type="match status" value="1"/>
</dbReference>
<comment type="similarity">
    <text evidence="6">Belongs to the GdpP/PdeA phosphodiesterase family.</text>
</comment>
<evidence type="ECO:0000256" key="1">
    <source>
        <dbReference type="ARBA" id="ARBA00004651"/>
    </source>
</evidence>
<dbReference type="KEGG" id="pprt:ET464_15090"/>
<evidence type="ECO:0000256" key="8">
    <source>
        <dbReference type="SAM" id="Phobius"/>
    </source>
</evidence>
<name>A0A4P6EXL2_9BACL</name>
<dbReference type="EC" id="3.1.4.-" evidence="6"/>
<dbReference type="Pfam" id="PF21370">
    <property type="entry name" value="PAS_GdpP"/>
    <property type="match status" value="1"/>
</dbReference>
<dbReference type="InterPro" id="IPR014528">
    <property type="entry name" value="GdpP/PdeA"/>
</dbReference>
<evidence type="ECO:0000256" key="3">
    <source>
        <dbReference type="ARBA" id="ARBA00022692"/>
    </source>
</evidence>
<proteinExistence type="inferred from homology"/>
<dbReference type="EMBL" id="CP035492">
    <property type="protein sequence ID" value="QAY67516.1"/>
    <property type="molecule type" value="Genomic_DNA"/>
</dbReference>
<dbReference type="Gene3D" id="3.30.450.20">
    <property type="entry name" value="PAS domain"/>
    <property type="match status" value="1"/>
</dbReference>
<dbReference type="GO" id="GO:0106409">
    <property type="term" value="F:cyclic-di-AMP phosphodiesterase activity"/>
    <property type="evidence" value="ECO:0007669"/>
    <property type="project" value="RHEA"/>
</dbReference>
<sequence length="653" mass="73213">MPKFLFKRWHGIQQWVGLALILALDALLAMYDWWLGAAGFVLAAALIVYTIIGERAFRRDYKAYIGSLTQRLKRTGENVISELPFGIILYNEEKQVEWHNPFVAQITRRESAVGYSLTELFPVLQQVKDRESGLEAAIDGHVYGFHFKPQERLLFIMEITELSQLRKKYEEEKLAIGIVMIDSLEEVTQGMDDNHRTSLLSKVTTEITEWAQQNQIHLKRLNSDRFFLVTDQKTLRTLEQTRFGLLDDVREMTSDLKIPITLSIGFACGAESYVELGQWAQTSLDVALGRGGDQAVVKVGSRQTFYGGKSGAVEKRTRVRARVVAHALRDMIRESRNVLIMGHKVPDMDSLGASIGVMKAAQAIGREAYIVLEGDNPSIQNLMDLFREDEKFMKHFVTPEQALTLVDDATLAVVVDTHRASMVKEPKLLTLTDRVVVVDHHRRSEDFISNPILVYMEPYASSACELVTELLQYIHDRIVLDVREATALLAGITVDTKSFSLRTGARTFEAASFLRRSGADSTLVQRMLKENLDEYVRKAEMIKNAEVLYGHISIAVTEPGVKYSQLLIAQAADTLLNMTDILASFVIAERTDGTVGISARSLGDMNVQVVMERMGGGGHLTNAACQSEGSVHEVAAKLKRVLEQIEQEEGLFE</sequence>
<dbReference type="Proteomes" id="UP000293568">
    <property type="component" value="Chromosome"/>
</dbReference>
<comment type="subcellular location">
    <subcellularLocation>
        <location evidence="1">Cell membrane</location>
        <topology evidence="1">Multi-pass membrane protein</topology>
    </subcellularLocation>
</comment>
<keyword evidence="2 6" id="KW-1003">Cell membrane</keyword>
<feature type="domain" description="GGDEF" evidence="9">
    <location>
        <begin position="172"/>
        <end position="300"/>
    </location>
</feature>
<feature type="binding site" evidence="7">
    <location>
        <position position="347"/>
    </location>
    <ligand>
        <name>Mn(2+)</name>
        <dbReference type="ChEBI" id="CHEBI:29035"/>
        <label>1</label>
    </ligand>
</feature>
<feature type="binding site" evidence="7">
    <location>
        <position position="440"/>
    </location>
    <ligand>
        <name>Mn(2+)</name>
        <dbReference type="ChEBI" id="CHEBI:29035"/>
        <label>2</label>
    </ligand>
</feature>